<dbReference type="InterPro" id="IPR032675">
    <property type="entry name" value="LRR_dom_sf"/>
</dbReference>
<accession>A0A137NVN5</accession>
<organism evidence="1 2">
    <name type="scientific">Conidiobolus coronatus (strain ATCC 28846 / CBS 209.66 / NRRL 28638)</name>
    <name type="common">Delacroixia coronata</name>
    <dbReference type="NCBI Taxonomy" id="796925"/>
    <lineage>
        <taxon>Eukaryota</taxon>
        <taxon>Fungi</taxon>
        <taxon>Fungi incertae sedis</taxon>
        <taxon>Zoopagomycota</taxon>
        <taxon>Entomophthoromycotina</taxon>
        <taxon>Entomophthoromycetes</taxon>
        <taxon>Entomophthorales</taxon>
        <taxon>Ancylistaceae</taxon>
        <taxon>Conidiobolus</taxon>
    </lineage>
</organism>
<evidence type="ECO:0000313" key="1">
    <source>
        <dbReference type="EMBL" id="KXN66817.1"/>
    </source>
</evidence>
<reference evidence="1 2" key="1">
    <citation type="journal article" date="2015" name="Genome Biol. Evol.">
        <title>Phylogenomic analyses indicate that early fungi evolved digesting cell walls of algal ancestors of land plants.</title>
        <authorList>
            <person name="Chang Y."/>
            <person name="Wang S."/>
            <person name="Sekimoto S."/>
            <person name="Aerts A.L."/>
            <person name="Choi C."/>
            <person name="Clum A."/>
            <person name="LaButti K.M."/>
            <person name="Lindquist E.A."/>
            <person name="Yee Ngan C."/>
            <person name="Ohm R.A."/>
            <person name="Salamov A.A."/>
            <person name="Grigoriev I.V."/>
            <person name="Spatafora J.W."/>
            <person name="Berbee M.L."/>
        </authorList>
    </citation>
    <scope>NUCLEOTIDE SEQUENCE [LARGE SCALE GENOMIC DNA]</scope>
    <source>
        <strain evidence="1 2">NRRL 28638</strain>
    </source>
</reference>
<sequence length="439" mass="50453">MIEKDNGLDWSQVLSLKALLKLLKLEVISELSLINKYLRSKLNPLLFNHVLLNGNNLINYVGNSRESESLKVSVNKLSNYINQKEESDYDISQLKNLEIDHIINSLNSDLLRIRNHATYFKLSYLKAFGYSTMSLAYSFINLTELYVFNCSISHISIIKLGEYFKQLKILTIDQVKVISNLKKNKLTLKMINLPGTLEKLVIVNCRIVFKPLVDTIYDLANLSTEIELTPFDLILPINIPNLKSLKFDHIGDQEKYVRKFLQLNPQIKAIEVCPYYLDQKTLDCIAINSSNLTELAIYGDYDSLSELNFPTFNYITNLSVGEFPYDSLQLSKKLISSCPNLSALTLNFKQAGIEIKPLNKFLRNFVSQINSLNEIKIMIFDYDSAKIDINCLNNITKLTIECCDESIYKIKPNKLPLKLAYFKVESWETGQKFEIKKTD</sequence>
<keyword evidence="2" id="KW-1185">Reference proteome</keyword>
<protein>
    <recommendedName>
        <fullName evidence="3">RNI-like protein</fullName>
    </recommendedName>
</protein>
<dbReference type="Gene3D" id="3.80.10.10">
    <property type="entry name" value="Ribonuclease Inhibitor"/>
    <property type="match status" value="1"/>
</dbReference>
<evidence type="ECO:0000313" key="2">
    <source>
        <dbReference type="Proteomes" id="UP000070444"/>
    </source>
</evidence>
<dbReference type="Proteomes" id="UP000070444">
    <property type="component" value="Unassembled WGS sequence"/>
</dbReference>
<dbReference type="EMBL" id="KQ964687">
    <property type="protein sequence ID" value="KXN66817.1"/>
    <property type="molecule type" value="Genomic_DNA"/>
</dbReference>
<proteinExistence type="predicted"/>
<dbReference type="AlphaFoldDB" id="A0A137NVN5"/>
<evidence type="ECO:0008006" key="3">
    <source>
        <dbReference type="Google" id="ProtNLM"/>
    </source>
</evidence>
<dbReference type="SUPFAM" id="SSF52047">
    <property type="entry name" value="RNI-like"/>
    <property type="match status" value="1"/>
</dbReference>
<name>A0A137NVN5_CONC2</name>
<gene>
    <name evidence="1" type="ORF">CONCODRAFT_20023</name>
</gene>